<name>A0A914BJB9_PATMI</name>
<dbReference type="AlphaFoldDB" id="A0A914BJB9"/>
<evidence type="ECO:0000256" key="1">
    <source>
        <dbReference type="SAM" id="MobiDB-lite"/>
    </source>
</evidence>
<keyword evidence="3" id="KW-1185">Reference proteome</keyword>
<evidence type="ECO:0000313" key="3">
    <source>
        <dbReference type="Proteomes" id="UP000887568"/>
    </source>
</evidence>
<dbReference type="InterPro" id="IPR043128">
    <property type="entry name" value="Rev_trsase/Diguanyl_cyclase"/>
</dbReference>
<dbReference type="Proteomes" id="UP000887568">
    <property type="component" value="Unplaced"/>
</dbReference>
<feature type="region of interest" description="Disordered" evidence="1">
    <location>
        <begin position="224"/>
        <end position="264"/>
    </location>
</feature>
<feature type="compositionally biased region" description="Basic and acidic residues" evidence="1">
    <location>
        <begin position="254"/>
        <end position="264"/>
    </location>
</feature>
<accession>A0A914BJB9</accession>
<dbReference type="PANTHER" id="PTHR47331:SF1">
    <property type="entry name" value="GAG-LIKE PROTEIN"/>
    <property type="match status" value="1"/>
</dbReference>
<reference evidence="2" key="1">
    <citation type="submission" date="2022-11" db="UniProtKB">
        <authorList>
            <consortium name="EnsemblMetazoa"/>
        </authorList>
    </citation>
    <scope>IDENTIFICATION</scope>
</reference>
<dbReference type="InterPro" id="IPR043502">
    <property type="entry name" value="DNA/RNA_pol_sf"/>
</dbReference>
<dbReference type="PANTHER" id="PTHR47331">
    <property type="entry name" value="PHD-TYPE DOMAIN-CONTAINING PROTEIN"/>
    <property type="match status" value="1"/>
</dbReference>
<proteinExistence type="predicted"/>
<dbReference type="SUPFAM" id="SSF56672">
    <property type="entry name" value="DNA/RNA polymerases"/>
    <property type="match status" value="1"/>
</dbReference>
<dbReference type="CDD" id="cd01644">
    <property type="entry name" value="RT_pepA17"/>
    <property type="match status" value="1"/>
</dbReference>
<dbReference type="Gene3D" id="3.30.70.270">
    <property type="match status" value="1"/>
</dbReference>
<dbReference type="Gene3D" id="3.10.10.10">
    <property type="entry name" value="HIV Type 1 Reverse Transcriptase, subunit A, domain 1"/>
    <property type="match status" value="1"/>
</dbReference>
<sequence length="836" mass="94303">MHALLRKVTNRGQIRQNDGNALWDLARDMKKCQITLSQLGYNADMNSSENLLKVQRLLPVHLQADWAKKAQVTIESKREPSFAQMTEFIETKAKTASNMYGQNITKTFSPTSASHSSRTKPKAYPAKVTALSTSVGGDYLHEAKKDKQVKCLCCSQQHKLAECKTFTQKSYDERRQFMRDNKLCDNCFIPWHVARRCRLSSRCGIDGCTWKHHTLLHPSRAPVANREEQKGCENPASVKPEPAGTCTSTGAGRRVMEGEKDQPGECHAVTSRQVALRVLPVRVKHNGHELETCALLDEGSDVSLCDEELAEQLGIRGERFNFSLNTVGGTSKYHGMEINLTVKSIQNDEELDLPRVRTVQTLPISSSVFPNQKDVKKWRHLDGIEFPQTDGRPVQVLIGGDVPEAFWVMEERRVGRKEPYAVRSLLGWTLVSPTSPSFKQGAGSFNINHAKLQDDQLQQQVQRFWEVDFGGSIMDNKRGDSVEDRRARSTMEESARLIDGHYEIGLPWRRRNPDLPDNRALAETRLGSLKKRLQKDDELRQQYKETIDGYVQRGYARPVPEEVPNVEVGRKWYLPHHPVFHPQKPGKMRVVFDCAARFRGTSLNDNLLQGPDLTNNLVGVLTRFRHETVALVADVEAMFHQVRVPERDCDALRFLWWQSHDLSKDPTDFQMLVHLFGATSSPSCAGFALRKTADDYGAEFGEAASAVRDNFYVDDLLVSVSCAEAGINLARQLIDLLSKGGFRLRKWISNNREVLSAIPASERAPSVLDLDLGDLPIERTLGIHWNVQSDTFAFKTVLKERPTTRRGILSIVSSLYDPLGFLAPFILPAKILLQDI</sequence>
<dbReference type="RefSeq" id="XP_038076005.1">
    <property type="nucleotide sequence ID" value="XM_038220077.1"/>
</dbReference>
<dbReference type="OrthoDB" id="10052339at2759"/>
<organism evidence="2 3">
    <name type="scientific">Patiria miniata</name>
    <name type="common">Bat star</name>
    <name type="synonym">Asterina miniata</name>
    <dbReference type="NCBI Taxonomy" id="46514"/>
    <lineage>
        <taxon>Eukaryota</taxon>
        <taxon>Metazoa</taxon>
        <taxon>Echinodermata</taxon>
        <taxon>Eleutherozoa</taxon>
        <taxon>Asterozoa</taxon>
        <taxon>Asteroidea</taxon>
        <taxon>Valvatacea</taxon>
        <taxon>Valvatida</taxon>
        <taxon>Asterinidae</taxon>
        <taxon>Patiria</taxon>
    </lineage>
</organism>
<evidence type="ECO:0008006" key="4">
    <source>
        <dbReference type="Google" id="ProtNLM"/>
    </source>
</evidence>
<protein>
    <recommendedName>
        <fullName evidence="4">Peptidase A2 domain-containing protein</fullName>
    </recommendedName>
</protein>
<evidence type="ECO:0000313" key="2">
    <source>
        <dbReference type="EnsemblMetazoa" id="XP_038076005.1"/>
    </source>
</evidence>
<dbReference type="GeneID" id="119744071"/>
<dbReference type="InterPro" id="IPR008042">
    <property type="entry name" value="Retrotrans_Pao"/>
</dbReference>
<dbReference type="EnsemblMetazoa" id="XM_038220077.1">
    <property type="protein sequence ID" value="XP_038076005.1"/>
    <property type="gene ID" value="LOC119744071"/>
</dbReference>
<dbReference type="Pfam" id="PF05380">
    <property type="entry name" value="Peptidase_A17"/>
    <property type="match status" value="1"/>
</dbReference>
<dbReference type="OMA" id="GHELETC"/>